<reference evidence="11" key="1">
    <citation type="journal article" date="2022" name="Arch. Microbiol.">
        <title>Pseudodesulfovibrio sediminis sp. nov., a mesophilic and neutrophilic sulfate-reducing bacterium isolated from sediment of a brackish lake.</title>
        <authorList>
            <person name="Takahashi A."/>
            <person name="Kojima H."/>
            <person name="Watanabe M."/>
            <person name="Fukui M."/>
        </authorList>
    </citation>
    <scope>NUCLEOTIDE SEQUENCE</scope>
    <source>
        <strain evidence="11">SF6</strain>
    </source>
</reference>
<keyword evidence="7 9" id="KW-0005">Acetoin biosynthesis</keyword>
<evidence type="ECO:0000313" key="12">
    <source>
        <dbReference type="Proteomes" id="UP001053296"/>
    </source>
</evidence>
<comment type="pathway">
    <text evidence="2 9">Polyol metabolism; (R,R)-butane-2,3-diol biosynthesis; (R,R)-butane-2,3-diol from pyruvate: step 2/3.</text>
</comment>
<evidence type="ECO:0000256" key="1">
    <source>
        <dbReference type="ARBA" id="ARBA00001784"/>
    </source>
</evidence>
<evidence type="ECO:0000256" key="8">
    <source>
        <dbReference type="ARBA" id="ARBA00023239"/>
    </source>
</evidence>
<dbReference type="NCBIfam" id="TIGR01252">
    <property type="entry name" value="acetolac_decarb"/>
    <property type="match status" value="1"/>
</dbReference>
<dbReference type="RefSeq" id="WP_229591253.1">
    <property type="nucleotide sequence ID" value="NZ_AP024485.1"/>
</dbReference>
<dbReference type="Proteomes" id="UP001053296">
    <property type="component" value="Chromosome"/>
</dbReference>
<evidence type="ECO:0000256" key="4">
    <source>
        <dbReference type="ARBA" id="ARBA00013204"/>
    </source>
</evidence>
<evidence type="ECO:0000256" key="6">
    <source>
        <dbReference type="ARBA" id="ARBA00022793"/>
    </source>
</evidence>
<protein>
    <recommendedName>
        <fullName evidence="5 9">Alpha-acetolactate decarboxylase</fullName>
        <ecNumber evidence="4 9">4.1.1.5</ecNumber>
    </recommendedName>
</protein>
<feature type="signal peptide" evidence="10">
    <location>
        <begin position="1"/>
        <end position="31"/>
    </location>
</feature>
<dbReference type="EMBL" id="AP024485">
    <property type="protein sequence ID" value="BCS89274.1"/>
    <property type="molecule type" value="Genomic_DNA"/>
</dbReference>
<keyword evidence="10" id="KW-0732">Signal</keyword>
<dbReference type="PIRSF" id="PIRSF001332">
    <property type="entry name" value="Acetolac_decarb"/>
    <property type="match status" value="1"/>
</dbReference>
<feature type="chain" id="PRO_5047119020" description="Alpha-acetolactate decarboxylase" evidence="10">
    <location>
        <begin position="32"/>
        <end position="269"/>
    </location>
</feature>
<dbReference type="EC" id="4.1.1.5" evidence="4 9"/>
<evidence type="ECO:0000256" key="7">
    <source>
        <dbReference type="ARBA" id="ARBA00023061"/>
    </source>
</evidence>
<comment type="similarity">
    <text evidence="3 9">Belongs to the alpha-acetolactate decarboxylase family.</text>
</comment>
<comment type="catalytic activity">
    <reaction evidence="1 9">
        <text>(2S)-2-acetolactate + H(+) = (R)-acetoin + CO2</text>
        <dbReference type="Rhea" id="RHEA:21580"/>
        <dbReference type="ChEBI" id="CHEBI:15378"/>
        <dbReference type="ChEBI" id="CHEBI:15686"/>
        <dbReference type="ChEBI" id="CHEBI:16526"/>
        <dbReference type="ChEBI" id="CHEBI:58476"/>
        <dbReference type="EC" id="4.1.1.5"/>
    </reaction>
</comment>
<evidence type="ECO:0000313" key="11">
    <source>
        <dbReference type="EMBL" id="BCS89274.1"/>
    </source>
</evidence>
<evidence type="ECO:0000256" key="10">
    <source>
        <dbReference type="SAM" id="SignalP"/>
    </source>
</evidence>
<dbReference type="Gene3D" id="3.30.1330.80">
    <property type="entry name" value="Hypothetical protein, similar to alpha- acetolactate decarboxylase, domain 2"/>
    <property type="match status" value="2"/>
</dbReference>
<keyword evidence="12" id="KW-1185">Reference proteome</keyword>
<dbReference type="Pfam" id="PF03306">
    <property type="entry name" value="AAL_decarboxy"/>
    <property type="match status" value="1"/>
</dbReference>
<dbReference type="PANTHER" id="PTHR35524:SF1">
    <property type="entry name" value="ALPHA-ACETOLACTATE DECARBOXYLASE"/>
    <property type="match status" value="1"/>
</dbReference>
<sequence length="269" mass="29077">MKPPVHRITMHLSRLCLPLLLALCLLQPAMAGETLFQYSTIDALLAGFYDGDLTMQALKRQGDFGLGTLNGIDGELVVLDGTAYHIAAGGTASIPDDQTRVPFATVSFFTPETSLDLPAVSSLKALNAAVLKSLPSQNVFYALRIDTTFSQVEARAIPKQQPPYAPLHVVVKEQVVVPFTGPGTLVGYYSPPFVKGVNVPGFHWHFLTRDRSGGGHVLDCAFGPATAHLDALRSLTVSLPDSREFDTLDLSKDKGRELEAVEKGHPQKQ</sequence>
<keyword evidence="6 9" id="KW-0210">Decarboxylase</keyword>
<evidence type="ECO:0000256" key="5">
    <source>
        <dbReference type="ARBA" id="ARBA00020164"/>
    </source>
</evidence>
<gene>
    <name evidence="11" type="primary">alsD</name>
    <name evidence="11" type="ORF">PSDVSF_25160</name>
</gene>
<evidence type="ECO:0000256" key="2">
    <source>
        <dbReference type="ARBA" id="ARBA00005170"/>
    </source>
</evidence>
<accession>A0ABM7P8G1</accession>
<keyword evidence="8 9" id="KW-0456">Lyase</keyword>
<evidence type="ECO:0000256" key="3">
    <source>
        <dbReference type="ARBA" id="ARBA00007106"/>
    </source>
</evidence>
<dbReference type="PANTHER" id="PTHR35524">
    <property type="entry name" value="ALPHA-ACETOLACTATE DECARBOXYLASE"/>
    <property type="match status" value="1"/>
</dbReference>
<dbReference type="SUPFAM" id="SSF117856">
    <property type="entry name" value="AF0104/ALDC/Ptd012-like"/>
    <property type="match status" value="1"/>
</dbReference>
<name>A0ABM7P8G1_9BACT</name>
<evidence type="ECO:0000256" key="9">
    <source>
        <dbReference type="PIRNR" id="PIRNR001332"/>
    </source>
</evidence>
<dbReference type="InterPro" id="IPR005128">
    <property type="entry name" value="Acetolactate_a_deCO2ase"/>
</dbReference>
<organism evidence="11 12">
    <name type="scientific">Pseudodesulfovibrio sediminis</name>
    <dbReference type="NCBI Taxonomy" id="2810563"/>
    <lineage>
        <taxon>Bacteria</taxon>
        <taxon>Pseudomonadati</taxon>
        <taxon>Thermodesulfobacteriota</taxon>
        <taxon>Desulfovibrionia</taxon>
        <taxon>Desulfovibrionales</taxon>
        <taxon>Desulfovibrionaceae</taxon>
    </lineage>
</organism>
<dbReference type="CDD" id="cd17299">
    <property type="entry name" value="acetolactate_decarboxylase"/>
    <property type="match status" value="1"/>
</dbReference>
<proteinExistence type="inferred from homology"/>